<proteinExistence type="predicted"/>
<dbReference type="PANTHER" id="PTHR13847:SF289">
    <property type="entry name" value="GLYCINE OXIDASE"/>
    <property type="match status" value="1"/>
</dbReference>
<dbReference type="SUPFAM" id="SSF54373">
    <property type="entry name" value="FAD-linked reductases, C-terminal domain"/>
    <property type="match status" value="1"/>
</dbReference>
<evidence type="ECO:0000313" key="3">
    <source>
        <dbReference type="EMBL" id="ABG61799.1"/>
    </source>
</evidence>
<protein>
    <submittedName>
        <fullName evidence="3">D-amino acid dehydrogenase small subunit</fullName>
        <ecNumber evidence="3">1.4.99.1</ecNumber>
    </submittedName>
</protein>
<dbReference type="EMBL" id="CP000390">
    <property type="protein sequence ID" value="ABG61799.1"/>
    <property type="molecule type" value="Genomic_DNA"/>
</dbReference>
<dbReference type="HOGENOM" id="CLU_007884_9_0_5"/>
<name>Q11LC6_CHESB</name>
<dbReference type="SUPFAM" id="SSF51905">
    <property type="entry name" value="FAD/NAD(P)-binding domain"/>
    <property type="match status" value="1"/>
</dbReference>
<dbReference type="eggNOG" id="COG0665">
    <property type="taxonomic scope" value="Bacteria"/>
</dbReference>
<dbReference type="Gene3D" id="3.50.50.60">
    <property type="entry name" value="FAD/NAD(P)-binding domain"/>
    <property type="match status" value="2"/>
</dbReference>
<dbReference type="GO" id="GO:0016491">
    <property type="term" value="F:oxidoreductase activity"/>
    <property type="evidence" value="ECO:0007669"/>
    <property type="project" value="UniProtKB-KW"/>
</dbReference>
<evidence type="ECO:0000256" key="1">
    <source>
        <dbReference type="ARBA" id="ARBA00023002"/>
    </source>
</evidence>
<dbReference type="Gene3D" id="3.30.9.10">
    <property type="entry name" value="D-Amino Acid Oxidase, subunit A, domain 2"/>
    <property type="match status" value="1"/>
</dbReference>
<reference evidence="3" key="1">
    <citation type="submission" date="2006-06" db="EMBL/GenBank/DDBJ databases">
        <title>Complete sequence of chromosome of Chelativorans sp. BNC1.</title>
        <authorList>
            <consortium name="US DOE Joint Genome Institute"/>
            <person name="Copeland A."/>
            <person name="Lucas S."/>
            <person name="Lapidus A."/>
            <person name="Barry K."/>
            <person name="Detter J.C."/>
            <person name="Glavina del Rio T."/>
            <person name="Hammon N."/>
            <person name="Israni S."/>
            <person name="Dalin E."/>
            <person name="Tice H."/>
            <person name="Pitluck S."/>
            <person name="Chertkov O."/>
            <person name="Brettin T."/>
            <person name="Bruce D."/>
            <person name="Han C."/>
            <person name="Tapia R."/>
            <person name="Gilna P."/>
            <person name="Schmutz J."/>
            <person name="Larimer F."/>
            <person name="Land M."/>
            <person name="Hauser L."/>
            <person name="Kyrpides N."/>
            <person name="Mikhailova N."/>
            <person name="Richardson P."/>
        </authorList>
    </citation>
    <scope>NUCLEOTIDE SEQUENCE</scope>
    <source>
        <strain evidence="3">BNC1</strain>
    </source>
</reference>
<dbReference type="EC" id="1.4.99.1" evidence="3"/>
<dbReference type="PANTHER" id="PTHR13847">
    <property type="entry name" value="SARCOSINE DEHYDROGENASE-RELATED"/>
    <property type="match status" value="1"/>
</dbReference>
<keyword evidence="1 3" id="KW-0560">Oxidoreductase</keyword>
<accession>Q11LC6</accession>
<feature type="domain" description="FAD dependent oxidoreductase" evidence="2">
    <location>
        <begin position="7"/>
        <end position="398"/>
    </location>
</feature>
<evidence type="ECO:0000259" key="2">
    <source>
        <dbReference type="Pfam" id="PF01266"/>
    </source>
</evidence>
<dbReference type="AlphaFoldDB" id="Q11LC6"/>
<gene>
    <name evidence="3" type="ordered locus">Meso_0395</name>
</gene>
<dbReference type="KEGG" id="mes:Meso_0395"/>
<dbReference type="STRING" id="266779.Meso_0395"/>
<dbReference type="InterPro" id="IPR006076">
    <property type="entry name" value="FAD-dep_OxRdtase"/>
</dbReference>
<dbReference type="GO" id="GO:0005737">
    <property type="term" value="C:cytoplasm"/>
    <property type="evidence" value="ECO:0007669"/>
    <property type="project" value="TreeGrafter"/>
</dbReference>
<organism evidence="3">
    <name type="scientific">Chelativorans sp. (strain BNC1)</name>
    <dbReference type="NCBI Taxonomy" id="266779"/>
    <lineage>
        <taxon>Bacteria</taxon>
        <taxon>Pseudomonadati</taxon>
        <taxon>Pseudomonadota</taxon>
        <taxon>Alphaproteobacteria</taxon>
        <taxon>Hyphomicrobiales</taxon>
        <taxon>Phyllobacteriaceae</taxon>
        <taxon>Chelativorans</taxon>
    </lineage>
</organism>
<dbReference type="InterPro" id="IPR036188">
    <property type="entry name" value="FAD/NAD-bd_sf"/>
</dbReference>
<dbReference type="Pfam" id="PF01266">
    <property type="entry name" value="DAO"/>
    <property type="match status" value="1"/>
</dbReference>
<sequence precursor="true">MSATRRKVVVIGAGIIGVTSALVLQSEGHHVTLIDPAEPGTGASFGNAGCFNSSSIVPLALPGVLGKIPKWLADPSGPLSIRWSHLPRLAPWLYHFLAATRGQQPDRNAAALSRLIGSSVSNLEPLVRAFGLEHLVRRSGHLLAYRREDAFNPNDLAWRLRRENGIPFLEVRREELAQIEPALSGDYRFAIRFPDNGFTVDPKALLDGFLKAFLSIGGSFRHLQATGFAITGSSLTGIETPHTTLPCERAVIAAGIGSGVLARFLGEHLPLQAERGYHTFVPTDLRLNHSIMDADLRFVATPMNGGIRIAGLAEFAGNGRPPNWKFASALHELGRGMLPGLPDDRKCASRWMGSRPSLPDSLPAIGRSHACGDIIHAFGHGHIGLTAAPKTARIIADLVGDRPPSIDVSDFNPGRFARRRH</sequence>